<dbReference type="AlphaFoldDB" id="A0A6J6WW06"/>
<dbReference type="SUPFAM" id="SSF53756">
    <property type="entry name" value="UDP-Glycosyltransferase/glycogen phosphorylase"/>
    <property type="match status" value="1"/>
</dbReference>
<dbReference type="InterPro" id="IPR029044">
    <property type="entry name" value="Nucleotide-diphossugar_trans"/>
</dbReference>
<evidence type="ECO:0000313" key="1">
    <source>
        <dbReference type="EMBL" id="CAB4786167.1"/>
    </source>
</evidence>
<dbReference type="Pfam" id="PF02348">
    <property type="entry name" value="CTP_transf_3"/>
    <property type="match status" value="1"/>
</dbReference>
<dbReference type="Gene3D" id="3.40.50.11190">
    <property type="match status" value="1"/>
</dbReference>
<dbReference type="Gene3D" id="3.40.50.2000">
    <property type="entry name" value="Glycogen Phosphorylase B"/>
    <property type="match status" value="1"/>
</dbReference>
<dbReference type="EMBL" id="CAFAAI010000005">
    <property type="protein sequence ID" value="CAB4786167.1"/>
    <property type="molecule type" value="Genomic_DNA"/>
</dbReference>
<proteinExistence type="predicted"/>
<dbReference type="InterPro" id="IPR050793">
    <property type="entry name" value="CMP-NeuNAc_synthase"/>
</dbReference>
<reference evidence="1" key="1">
    <citation type="submission" date="2020-05" db="EMBL/GenBank/DDBJ databases">
        <authorList>
            <person name="Chiriac C."/>
            <person name="Salcher M."/>
            <person name="Ghai R."/>
            <person name="Kavagutti S V."/>
        </authorList>
    </citation>
    <scope>NUCLEOTIDE SEQUENCE</scope>
</reference>
<dbReference type="InterPro" id="IPR003329">
    <property type="entry name" value="Cytidylyl_trans"/>
</dbReference>
<protein>
    <submittedName>
        <fullName evidence="1">Unannotated protein</fullName>
    </submittedName>
</protein>
<sequence>MNHFLAIVPARGGSKGVVRKNMRELSGKPLIGHTIDCLRLSGTNPRIVVSSDDEEILGWAALHGAECHRRPSYLADDESTISSVAVEVVRSLDWHGLVGVFQPTSPLRSPSSVRLALQQMESQKASSLSTVVRERHLFWLDETGTMSNVSPLFGSRVNRQFAVHKVLRETGSIQLVTSSALLAENSVVTANHSFMETHEAEADDIDTVEDLERVRRRLERGGIIFRVTANTLVGSGHLHHCLQLAEHLDRHEVLFLLKDCDEFAREMLGSRGWAWRNDPGLAGDWDLGEMPLPRVVVNDVLDTSAAEILSQRASGFRVVCIEDLGEGARMADWVVNALYPPQGTGYVGRVSTGARYATLRSEFHNLPAKQIPADGRKVLVTFGGTDPGNLASRVTRALAESGGFEVTVVLGAASTPFEAPPSVRVLSSVKNMAQLMFDSDVVVTAAGRTVYEAAAVGVPVISLAQNAREATHAHLNLDGGVMFLGLGVLVSDSTIVDTVGRLLGDRVLRAELSSRLKASIDLLGAQRIAAGIDQLLKGM</sequence>
<name>A0A6J6WW06_9ZZZZ</name>
<dbReference type="GO" id="GO:0008781">
    <property type="term" value="F:N-acylneuraminate cytidylyltransferase activity"/>
    <property type="evidence" value="ECO:0007669"/>
    <property type="project" value="TreeGrafter"/>
</dbReference>
<dbReference type="PANTHER" id="PTHR21485:SF6">
    <property type="entry name" value="N-ACYLNEURAMINATE CYTIDYLYLTRANSFERASE-RELATED"/>
    <property type="match status" value="1"/>
</dbReference>
<accession>A0A6J6WW06</accession>
<gene>
    <name evidence="1" type="ORF">UFOPK2992_00082</name>
</gene>
<organism evidence="1">
    <name type="scientific">freshwater metagenome</name>
    <dbReference type="NCBI Taxonomy" id="449393"/>
    <lineage>
        <taxon>unclassified sequences</taxon>
        <taxon>metagenomes</taxon>
        <taxon>ecological metagenomes</taxon>
    </lineage>
</organism>
<dbReference type="SUPFAM" id="SSF53448">
    <property type="entry name" value="Nucleotide-diphospho-sugar transferases"/>
    <property type="match status" value="1"/>
</dbReference>
<dbReference type="CDD" id="cd02513">
    <property type="entry name" value="CMP-NeuAc_Synthase"/>
    <property type="match status" value="1"/>
</dbReference>
<dbReference type="Gene3D" id="3.90.550.10">
    <property type="entry name" value="Spore Coat Polysaccharide Biosynthesis Protein SpsA, Chain A"/>
    <property type="match status" value="1"/>
</dbReference>
<dbReference type="PANTHER" id="PTHR21485">
    <property type="entry name" value="HAD SUPERFAMILY MEMBERS CMAS AND KDSC"/>
    <property type="match status" value="1"/>
</dbReference>